<gene>
    <name evidence="3" type="primary">CSON002858</name>
</gene>
<feature type="transmembrane region" description="Helical" evidence="2">
    <location>
        <begin position="12"/>
        <end position="32"/>
    </location>
</feature>
<evidence type="ECO:0000313" key="4">
    <source>
        <dbReference type="EMBL" id="SSX30763.1"/>
    </source>
</evidence>
<keyword evidence="2" id="KW-1133">Transmembrane helix</keyword>
<feature type="compositionally biased region" description="Basic and acidic residues" evidence="1">
    <location>
        <begin position="636"/>
        <end position="656"/>
    </location>
</feature>
<feature type="compositionally biased region" description="Low complexity" evidence="1">
    <location>
        <begin position="501"/>
        <end position="519"/>
    </location>
</feature>
<feature type="region of interest" description="Disordered" evidence="1">
    <location>
        <begin position="160"/>
        <end position="229"/>
    </location>
</feature>
<feature type="region of interest" description="Disordered" evidence="1">
    <location>
        <begin position="631"/>
        <end position="666"/>
    </location>
</feature>
<organism evidence="3">
    <name type="scientific">Culicoides sonorensis</name>
    <name type="common">Biting midge</name>
    <dbReference type="NCBI Taxonomy" id="179676"/>
    <lineage>
        <taxon>Eukaryota</taxon>
        <taxon>Metazoa</taxon>
        <taxon>Ecdysozoa</taxon>
        <taxon>Arthropoda</taxon>
        <taxon>Hexapoda</taxon>
        <taxon>Insecta</taxon>
        <taxon>Pterygota</taxon>
        <taxon>Neoptera</taxon>
        <taxon>Endopterygota</taxon>
        <taxon>Diptera</taxon>
        <taxon>Nematocera</taxon>
        <taxon>Chironomoidea</taxon>
        <taxon>Ceratopogonidae</taxon>
        <taxon>Ceratopogoninae</taxon>
        <taxon>Culicoides</taxon>
        <taxon>Monoculicoides</taxon>
    </lineage>
</organism>
<dbReference type="EMBL" id="UFQS01001486">
    <property type="protein sequence ID" value="SSX11193.1"/>
    <property type="molecule type" value="Genomic_DNA"/>
</dbReference>
<sequence>MGIETDESLMSIYFVSLVAMGIMITIIGNCLCCRRNKTQKDEFSGVEGMVKIKNLDDGDFASNLNLNANNGNNANVIELKLHGTDQNVSQKKITYRQDEFSGVEGMVKIKNLDDGDFASNLNLNANNGNNANVIELKLHGTDQNVSQSNNHEMKRVANAPHRSLPDLPAEIGDVGGDNNSDLYATVGDKTQQKINEKSPTTLKKQTSISQHSSISQADEFSSPYARVRSPPHAYDKVKRAEHPYAQVGSQPIRDQSLDETDGENSMSQRQSNSSLAEADGTTQRQEIPAASAIAGRISASQDLPYMTPPIVQPQLHFSGDSQDSSKGYTSISVREPLANIIAMTNEQNAQRKRRDMSDSHYATVSDDSDEMYAAIDDPNQVDLYTSGSETYAQIQPLSNQMTVSVEINTTQQTAQEVAQMTSTSLNSSIIQPNSSVLNNESATGNPTPLPPSIDSLKTNLHSRQASASSCSSALGYIGSPKPEKRQANSPLPPTPKSLHKSSTSNLTSGSSTVTSGRNSAASVIEVSNVVGIGKIETPKHDTKKKSPSKDIEGMYAKVMKKTKLFTNLPSNNSKSDIQLNNNPEMYVSDPDITKEMNIEFANETASPGKVSSNSIQIDNNYETIDKKKRNRTGSFTHKDPGYETIPAEKNRNHNSEAVKSSRMSAPVGTLPERNEIEMEPGYEMLPERPTISLDPGYEVLKQNTNNSDYDPNYEVLRPVDDGYARIMDKARQSHGYSSIKNVRSKVQGDDDDLGCSPLDGYAKIGEKKITNINNNVVIAPNDDNSEFYSNNSNNPPYASLNEVKSNELHRRSFPTYATVQESNGSITGHKTTGNSPNYSTISETQKTTPSTESFNSSENLLLPRPSDTASLTGSDTDPNYESVRYLNVTENPYERLHSEKTSPVSVGSVTDVKITVATPQNKLKTDVGDFFQV</sequence>
<proteinExistence type="predicted"/>
<dbReference type="VEuPathDB" id="VectorBase:CSON002858"/>
<feature type="region of interest" description="Disordered" evidence="1">
    <location>
        <begin position="435"/>
        <end position="519"/>
    </location>
</feature>
<dbReference type="EMBL" id="UFQT01001486">
    <property type="protein sequence ID" value="SSX30763.1"/>
    <property type="molecule type" value="Genomic_DNA"/>
</dbReference>
<feature type="compositionally biased region" description="Polar residues" evidence="1">
    <location>
        <begin position="455"/>
        <end position="464"/>
    </location>
</feature>
<accession>A0A336L2K2</accession>
<evidence type="ECO:0000256" key="2">
    <source>
        <dbReference type="SAM" id="Phobius"/>
    </source>
</evidence>
<feature type="compositionally biased region" description="Polar residues" evidence="1">
    <location>
        <begin position="435"/>
        <end position="446"/>
    </location>
</feature>
<protein>
    <submittedName>
        <fullName evidence="3">CSON002858 protein</fullName>
    </submittedName>
</protein>
<keyword evidence="2" id="KW-0472">Membrane</keyword>
<feature type="compositionally biased region" description="Polar residues" evidence="1">
    <location>
        <begin position="177"/>
        <end position="189"/>
    </location>
</feature>
<name>A0A336L2K2_CULSO</name>
<evidence type="ECO:0000313" key="3">
    <source>
        <dbReference type="EMBL" id="SSX11193.1"/>
    </source>
</evidence>
<reference evidence="4" key="2">
    <citation type="submission" date="2018-07" db="EMBL/GenBank/DDBJ databases">
        <authorList>
            <person name="Quirk P.G."/>
            <person name="Krulwich T.A."/>
        </authorList>
    </citation>
    <scope>NUCLEOTIDE SEQUENCE</scope>
</reference>
<dbReference type="AlphaFoldDB" id="A0A336L2K2"/>
<feature type="region of interest" description="Disordered" evidence="1">
    <location>
        <begin position="823"/>
        <end position="880"/>
    </location>
</feature>
<keyword evidence="2" id="KW-0812">Transmembrane</keyword>
<feature type="region of interest" description="Disordered" evidence="1">
    <location>
        <begin position="241"/>
        <end position="284"/>
    </location>
</feature>
<feature type="compositionally biased region" description="Polar residues" evidence="1">
    <location>
        <begin position="263"/>
        <end position="284"/>
    </location>
</feature>
<evidence type="ECO:0000256" key="1">
    <source>
        <dbReference type="SAM" id="MobiDB-lite"/>
    </source>
</evidence>
<feature type="compositionally biased region" description="Polar residues" evidence="1">
    <location>
        <begin position="823"/>
        <end position="859"/>
    </location>
</feature>
<feature type="compositionally biased region" description="Low complexity" evidence="1">
    <location>
        <begin position="207"/>
        <end position="216"/>
    </location>
</feature>
<feature type="compositionally biased region" description="Polar residues" evidence="1">
    <location>
        <begin position="867"/>
        <end position="879"/>
    </location>
</feature>
<feature type="compositionally biased region" description="Polar residues" evidence="1">
    <location>
        <begin position="197"/>
        <end position="206"/>
    </location>
</feature>
<reference evidence="3" key="1">
    <citation type="submission" date="2018-04" db="EMBL/GenBank/DDBJ databases">
        <authorList>
            <person name="Go L.Y."/>
            <person name="Mitchell J.A."/>
        </authorList>
    </citation>
    <scope>NUCLEOTIDE SEQUENCE</scope>
    <source>
        <tissue evidence="3">Whole organism</tissue>
    </source>
</reference>